<evidence type="ECO:0000256" key="1">
    <source>
        <dbReference type="ARBA" id="ARBA00004418"/>
    </source>
</evidence>
<evidence type="ECO:0000313" key="5">
    <source>
        <dbReference type="EMBL" id="TCZ53909.1"/>
    </source>
</evidence>
<keyword evidence="3" id="KW-0732">Signal</keyword>
<organism evidence="5 6">
    <name type="scientific">Roseicella aquatilis</name>
    <dbReference type="NCBI Taxonomy" id="2527868"/>
    <lineage>
        <taxon>Bacteria</taxon>
        <taxon>Pseudomonadati</taxon>
        <taxon>Pseudomonadota</taxon>
        <taxon>Alphaproteobacteria</taxon>
        <taxon>Acetobacterales</taxon>
        <taxon>Roseomonadaceae</taxon>
        <taxon>Roseicella</taxon>
    </lineage>
</organism>
<comment type="caution">
    <text evidence="5">The sequence shown here is derived from an EMBL/GenBank/DDBJ whole genome shotgun (WGS) entry which is preliminary data.</text>
</comment>
<proteinExistence type="inferred from homology"/>
<dbReference type="InterPro" id="IPR030678">
    <property type="entry name" value="Peptide/Ni-bd"/>
</dbReference>
<dbReference type="EMBL" id="SKBM01000036">
    <property type="protein sequence ID" value="TCZ53909.1"/>
    <property type="molecule type" value="Genomic_DNA"/>
</dbReference>
<keyword evidence="6" id="KW-1185">Reference proteome</keyword>
<dbReference type="GO" id="GO:1904680">
    <property type="term" value="F:peptide transmembrane transporter activity"/>
    <property type="evidence" value="ECO:0007669"/>
    <property type="project" value="TreeGrafter"/>
</dbReference>
<sequence>MRPSRRRLLGAGMAIPFAPATLAQDGLRRPLLTVGVAELPPTLEPARELSNVGTRVTYSIFDTLIRRDFAGCPDGGGSALKPHLATAWTRNDPQELVLTLREGVRFHNGDLLTAEDVAYTFTSRRMFGTDALLPEARSYFATLASVEALSPQVVRFRTRVPDVLLEHRLASWCAWIVNKRAYEELGIEGFGRAPVGTGPFRVRALQTDLRIVLDAFDDYWMGRPTARGVVFRQIPELAARVAALQAGDVDLITNVPPDQVAALHASPGIEVKSVVLANCHVLTFNERGAAMGDKRVRQALGLALDRQLLADTLWDGKAVVPPGHNYPEYGPMFLEGRSLRHDPADARRLLRAAGYRGEEIIYRTMPNYYTNALRAAQVAVEMWREVGINAKLQVVENFAQMRAAGQQIGNNSNSTRLPDPLGALWVSWGPASWFQVSGAFRSTDAFNTAGQALEAETDPARRKALFRQMLDAWEEEAPGTVLYQPAEFYAMRRQVRWQPYTFYFMDLRPDNLSFA</sequence>
<dbReference type="CDD" id="cd08515">
    <property type="entry name" value="PBP2_NikA_DppA_OppA_like_10"/>
    <property type="match status" value="1"/>
</dbReference>
<dbReference type="Proteomes" id="UP000295023">
    <property type="component" value="Unassembled WGS sequence"/>
</dbReference>
<feature type="domain" description="Solute-binding protein family 5" evidence="4">
    <location>
        <begin position="80"/>
        <end position="432"/>
    </location>
</feature>
<dbReference type="PANTHER" id="PTHR30290:SF38">
    <property type="entry name" value="D,D-DIPEPTIDE-BINDING PERIPLASMIC PROTEIN DDPA-RELATED"/>
    <property type="match status" value="1"/>
</dbReference>
<evidence type="ECO:0000313" key="6">
    <source>
        <dbReference type="Proteomes" id="UP000295023"/>
    </source>
</evidence>
<dbReference type="PIRSF" id="PIRSF002741">
    <property type="entry name" value="MppA"/>
    <property type="match status" value="1"/>
</dbReference>
<dbReference type="Gene3D" id="3.90.76.10">
    <property type="entry name" value="Dipeptide-binding Protein, Domain 1"/>
    <property type="match status" value="1"/>
</dbReference>
<comment type="similarity">
    <text evidence="2">Belongs to the bacterial solute-binding protein 5 family.</text>
</comment>
<name>A0A4R4D4W5_9PROT</name>
<dbReference type="Gene3D" id="3.10.105.10">
    <property type="entry name" value="Dipeptide-binding Protein, Domain 3"/>
    <property type="match status" value="1"/>
</dbReference>
<protein>
    <submittedName>
        <fullName evidence="5">Oligopeptide ABC transporter substrate-binding protein</fullName>
    </submittedName>
</protein>
<dbReference type="Gene3D" id="3.40.190.10">
    <property type="entry name" value="Periplasmic binding protein-like II"/>
    <property type="match status" value="1"/>
</dbReference>
<evidence type="ECO:0000256" key="3">
    <source>
        <dbReference type="ARBA" id="ARBA00022729"/>
    </source>
</evidence>
<dbReference type="Pfam" id="PF00496">
    <property type="entry name" value="SBP_bac_5"/>
    <property type="match status" value="1"/>
</dbReference>
<evidence type="ECO:0000259" key="4">
    <source>
        <dbReference type="Pfam" id="PF00496"/>
    </source>
</evidence>
<evidence type="ECO:0000256" key="2">
    <source>
        <dbReference type="ARBA" id="ARBA00005695"/>
    </source>
</evidence>
<dbReference type="GO" id="GO:0030288">
    <property type="term" value="C:outer membrane-bounded periplasmic space"/>
    <property type="evidence" value="ECO:0007669"/>
    <property type="project" value="UniProtKB-ARBA"/>
</dbReference>
<dbReference type="InterPro" id="IPR000914">
    <property type="entry name" value="SBP_5_dom"/>
</dbReference>
<accession>A0A4R4D4W5</accession>
<comment type="subcellular location">
    <subcellularLocation>
        <location evidence="1">Periplasm</location>
    </subcellularLocation>
</comment>
<dbReference type="InterPro" id="IPR039424">
    <property type="entry name" value="SBP_5"/>
</dbReference>
<gene>
    <name evidence="5" type="ORF">EXY23_24050</name>
</gene>
<dbReference type="GO" id="GO:0015833">
    <property type="term" value="P:peptide transport"/>
    <property type="evidence" value="ECO:0007669"/>
    <property type="project" value="TreeGrafter"/>
</dbReference>
<dbReference type="PANTHER" id="PTHR30290">
    <property type="entry name" value="PERIPLASMIC BINDING COMPONENT OF ABC TRANSPORTER"/>
    <property type="match status" value="1"/>
</dbReference>
<dbReference type="AlphaFoldDB" id="A0A4R4D4W5"/>
<dbReference type="OrthoDB" id="5894719at2"/>
<reference evidence="5 6" key="1">
    <citation type="submission" date="2019-03" db="EMBL/GenBank/DDBJ databases">
        <title>Paracraurococcus aquatilis NE82 genome sequence.</title>
        <authorList>
            <person name="Zhao Y."/>
            <person name="Du Z."/>
        </authorList>
    </citation>
    <scope>NUCLEOTIDE SEQUENCE [LARGE SCALE GENOMIC DNA]</scope>
    <source>
        <strain evidence="5 6">NE82</strain>
    </source>
</reference>
<dbReference type="SUPFAM" id="SSF53850">
    <property type="entry name" value="Periplasmic binding protein-like II"/>
    <property type="match status" value="1"/>
</dbReference>
<dbReference type="GO" id="GO:0043190">
    <property type="term" value="C:ATP-binding cassette (ABC) transporter complex"/>
    <property type="evidence" value="ECO:0007669"/>
    <property type="project" value="InterPro"/>
</dbReference>